<feature type="compositionally biased region" description="Basic and acidic residues" evidence="1">
    <location>
        <begin position="49"/>
        <end position="65"/>
    </location>
</feature>
<feature type="compositionally biased region" description="Basic and acidic residues" evidence="1">
    <location>
        <begin position="14"/>
        <end position="25"/>
    </location>
</feature>
<evidence type="ECO:0000256" key="1">
    <source>
        <dbReference type="SAM" id="MobiDB-lite"/>
    </source>
</evidence>
<dbReference type="Proteomes" id="UP000295281">
    <property type="component" value="Unassembled WGS sequence"/>
</dbReference>
<accession>A0A4R6V0G9</accession>
<dbReference type="EMBL" id="SNYN01000004">
    <property type="protein sequence ID" value="TDQ53444.1"/>
    <property type="molecule type" value="Genomic_DNA"/>
</dbReference>
<dbReference type="RefSeq" id="WP_133740950.1">
    <property type="nucleotide sequence ID" value="NZ_SNYN01000004.1"/>
</dbReference>
<keyword evidence="3" id="KW-1185">Reference proteome</keyword>
<feature type="compositionally biased region" description="Basic and acidic residues" evidence="1">
    <location>
        <begin position="97"/>
        <end position="107"/>
    </location>
</feature>
<organism evidence="2 3">
    <name type="scientific">Actinorugispora endophytica</name>
    <dbReference type="NCBI Taxonomy" id="1605990"/>
    <lineage>
        <taxon>Bacteria</taxon>
        <taxon>Bacillati</taxon>
        <taxon>Actinomycetota</taxon>
        <taxon>Actinomycetes</taxon>
        <taxon>Streptosporangiales</taxon>
        <taxon>Nocardiopsidaceae</taxon>
        <taxon>Actinorugispora</taxon>
    </lineage>
</organism>
<evidence type="ECO:0000313" key="3">
    <source>
        <dbReference type="Proteomes" id="UP000295281"/>
    </source>
</evidence>
<sequence length="113" mass="12048">MSEIDGPGDDQPDQPDRQVERKEAVEEPQAVEGEGYNAESQEVDDLLGEEERPQAGPFDHLRDQAGDIGRTLQDSGVEHRGVEDGGPGGLKSPDTGPRPDSDGDGPGRGRSPF</sequence>
<feature type="region of interest" description="Disordered" evidence="1">
    <location>
        <begin position="1"/>
        <end position="113"/>
    </location>
</feature>
<name>A0A4R6V0G9_9ACTN</name>
<protein>
    <submittedName>
        <fullName evidence="2">Uncharacterized protein</fullName>
    </submittedName>
</protein>
<feature type="compositionally biased region" description="Acidic residues" evidence="1">
    <location>
        <begin position="1"/>
        <end position="13"/>
    </location>
</feature>
<gene>
    <name evidence="2" type="ORF">EV190_104234</name>
</gene>
<comment type="caution">
    <text evidence="2">The sequence shown here is derived from an EMBL/GenBank/DDBJ whole genome shotgun (WGS) entry which is preliminary data.</text>
</comment>
<evidence type="ECO:0000313" key="2">
    <source>
        <dbReference type="EMBL" id="TDQ53444.1"/>
    </source>
</evidence>
<proteinExistence type="predicted"/>
<reference evidence="2 3" key="1">
    <citation type="submission" date="2019-03" db="EMBL/GenBank/DDBJ databases">
        <title>Genomic Encyclopedia of Type Strains, Phase IV (KMG-IV): sequencing the most valuable type-strain genomes for metagenomic binning, comparative biology and taxonomic classification.</title>
        <authorList>
            <person name="Goeker M."/>
        </authorList>
    </citation>
    <scope>NUCLEOTIDE SEQUENCE [LARGE SCALE GENOMIC DNA]</scope>
    <source>
        <strain evidence="2 3">DSM 46770</strain>
    </source>
</reference>
<dbReference type="AlphaFoldDB" id="A0A4R6V0G9"/>